<dbReference type="RefSeq" id="WP_201116961.1">
    <property type="nucleotide sequence ID" value="NZ_CP067993.1"/>
</dbReference>
<dbReference type="Proteomes" id="UP000596095">
    <property type="component" value="Chromosome"/>
</dbReference>
<keyword evidence="1" id="KW-0472">Membrane</keyword>
<name>A0ABD7C2R5_STEMA</name>
<protein>
    <recommendedName>
        <fullName evidence="4">Transmembrane protein</fullName>
    </recommendedName>
</protein>
<evidence type="ECO:0000256" key="1">
    <source>
        <dbReference type="SAM" id="Phobius"/>
    </source>
</evidence>
<feature type="transmembrane region" description="Helical" evidence="1">
    <location>
        <begin position="41"/>
        <end position="58"/>
    </location>
</feature>
<evidence type="ECO:0000313" key="2">
    <source>
        <dbReference type="EMBL" id="QQQ41302.1"/>
    </source>
</evidence>
<reference evidence="2 3" key="1">
    <citation type="submission" date="2021-01" db="EMBL/GenBank/DDBJ databases">
        <title>Genome Characterization of a novel Stenotrophomonas isolate with high keratinase activity.</title>
        <authorList>
            <person name="Cao Z.-J."/>
        </authorList>
    </citation>
    <scope>NUCLEOTIDE SEQUENCE [LARGE SCALE GENOMIC DNA]</scope>
    <source>
        <strain evidence="2 3">DHHJ</strain>
    </source>
</reference>
<gene>
    <name evidence="2" type="ORF">JJL50_15255</name>
</gene>
<sequence>MTPQTRQFQPQFLHEELEVARTEASVAAMAAQAKEAKAKAWLYRSLALLAFVLALEVLL</sequence>
<dbReference type="AlphaFoldDB" id="A0ABD7C2R5"/>
<accession>A0ABD7C2R5</accession>
<organism evidence="2 3">
    <name type="scientific">Stenotrophomonas maltophilia</name>
    <name type="common">Pseudomonas maltophilia</name>
    <name type="synonym">Xanthomonas maltophilia</name>
    <dbReference type="NCBI Taxonomy" id="40324"/>
    <lineage>
        <taxon>Bacteria</taxon>
        <taxon>Pseudomonadati</taxon>
        <taxon>Pseudomonadota</taxon>
        <taxon>Gammaproteobacteria</taxon>
        <taxon>Lysobacterales</taxon>
        <taxon>Lysobacteraceae</taxon>
        <taxon>Stenotrophomonas</taxon>
        <taxon>Stenotrophomonas maltophilia group</taxon>
    </lineage>
</organism>
<evidence type="ECO:0000313" key="3">
    <source>
        <dbReference type="Proteomes" id="UP000596095"/>
    </source>
</evidence>
<proteinExistence type="predicted"/>
<dbReference type="EMBL" id="CP067993">
    <property type="protein sequence ID" value="QQQ41302.1"/>
    <property type="molecule type" value="Genomic_DNA"/>
</dbReference>
<keyword evidence="1" id="KW-0812">Transmembrane</keyword>
<keyword evidence="1" id="KW-1133">Transmembrane helix</keyword>
<evidence type="ECO:0008006" key="4">
    <source>
        <dbReference type="Google" id="ProtNLM"/>
    </source>
</evidence>